<organism evidence="3 4">
    <name type="scientific">Halalkalibacter suaedae</name>
    <dbReference type="NCBI Taxonomy" id="2822140"/>
    <lineage>
        <taxon>Bacteria</taxon>
        <taxon>Bacillati</taxon>
        <taxon>Bacillota</taxon>
        <taxon>Bacilli</taxon>
        <taxon>Bacillales</taxon>
        <taxon>Bacillaceae</taxon>
        <taxon>Halalkalibacter</taxon>
    </lineage>
</organism>
<dbReference type="SUPFAM" id="SSF54593">
    <property type="entry name" value="Glyoxalase/Bleomycin resistance protein/Dihydroxybiphenyl dioxygenase"/>
    <property type="match status" value="2"/>
</dbReference>
<keyword evidence="4" id="KW-1185">Reference proteome</keyword>
<feature type="domain" description="VOC" evidence="2">
    <location>
        <begin position="48"/>
        <end position="165"/>
    </location>
</feature>
<accession>A0A941ARZ7</accession>
<protein>
    <submittedName>
        <fullName evidence="3">VOC family protein</fullName>
    </submittedName>
</protein>
<gene>
    <name evidence="3" type="ORF">J7W16_21320</name>
</gene>
<keyword evidence="1" id="KW-0812">Transmembrane</keyword>
<dbReference type="PANTHER" id="PTHR43279:SF1">
    <property type="entry name" value="CATECHOL-2,3-DIOXYGENASE"/>
    <property type="match status" value="1"/>
</dbReference>
<reference evidence="3" key="1">
    <citation type="submission" date="2021-03" db="EMBL/GenBank/DDBJ databases">
        <title>Bacillus suaedae sp. nov., isolated from Suaeda aralocaspica.</title>
        <authorList>
            <person name="Lei R.F.R."/>
        </authorList>
    </citation>
    <scope>NUCLEOTIDE SEQUENCE</scope>
    <source>
        <strain evidence="3">YZJH907-2</strain>
    </source>
</reference>
<dbReference type="Gene3D" id="3.10.180.10">
    <property type="entry name" value="2,3-Dihydroxybiphenyl 1,2-Dioxygenase, domain 1"/>
    <property type="match status" value="2"/>
</dbReference>
<dbReference type="PANTHER" id="PTHR43279">
    <property type="entry name" value="CATECHOL-2,3-DIOXYGENASE"/>
    <property type="match status" value="1"/>
</dbReference>
<name>A0A941ARZ7_9BACI</name>
<dbReference type="AlphaFoldDB" id="A0A941ARZ7"/>
<keyword evidence="1" id="KW-1133">Transmembrane helix</keyword>
<dbReference type="RefSeq" id="WP_210599463.1">
    <property type="nucleotide sequence ID" value="NZ_JAGKSQ010000018.1"/>
</dbReference>
<dbReference type="InterPro" id="IPR037523">
    <property type="entry name" value="VOC_core"/>
</dbReference>
<evidence type="ECO:0000313" key="4">
    <source>
        <dbReference type="Proteomes" id="UP000678228"/>
    </source>
</evidence>
<dbReference type="CDD" id="cd16359">
    <property type="entry name" value="VOC_BsCatE_like_C"/>
    <property type="match status" value="1"/>
</dbReference>
<evidence type="ECO:0000256" key="1">
    <source>
        <dbReference type="SAM" id="Phobius"/>
    </source>
</evidence>
<dbReference type="InterPro" id="IPR004360">
    <property type="entry name" value="Glyas_Fos-R_dOase_dom"/>
</dbReference>
<feature type="transmembrane region" description="Helical" evidence="1">
    <location>
        <begin position="9"/>
        <end position="27"/>
    </location>
</feature>
<dbReference type="Pfam" id="PF00903">
    <property type="entry name" value="Glyoxalase"/>
    <property type="match status" value="2"/>
</dbReference>
<proteinExistence type="predicted"/>
<sequence>MVEKMKNKRILLIIIIFAIIVALLLLLKKEGNDEDMSIETYTGAMEPRLGYVELQVSNLEQSLTFYQELIGFRVLEKGENTAKLTTDGVVPQLLLREEEDFVERPFRSTGLYHFAIVVPTRQDLALSLMNLVKSGYPLQGASDHQYSEAVYLADPDNNGIELYVDRDSAQWESDGHGGYVGGTSALDADNLFAEIKENTWNGLPSGTRLGHMHLQVSDIEESETFYVEALGLNIVAKDTHMLFVSKDAYHHHIGMNIWSGKDLPAPPKHALGLKYFTLHFTEDEYDYAKRNLNRLGFKYSEDNKEMSVEDPSGNTIKIIMRK</sequence>
<keyword evidence="1" id="KW-0472">Membrane</keyword>
<comment type="caution">
    <text evidence="3">The sequence shown here is derived from an EMBL/GenBank/DDBJ whole genome shotgun (WGS) entry which is preliminary data.</text>
</comment>
<dbReference type="EMBL" id="JAGKSQ010000018">
    <property type="protein sequence ID" value="MBP3953608.1"/>
    <property type="molecule type" value="Genomic_DNA"/>
</dbReference>
<dbReference type="Proteomes" id="UP000678228">
    <property type="component" value="Unassembled WGS sequence"/>
</dbReference>
<evidence type="ECO:0000313" key="3">
    <source>
        <dbReference type="EMBL" id="MBP3953608.1"/>
    </source>
</evidence>
<feature type="domain" description="VOC" evidence="2">
    <location>
        <begin position="208"/>
        <end position="322"/>
    </location>
</feature>
<evidence type="ECO:0000259" key="2">
    <source>
        <dbReference type="PROSITE" id="PS51819"/>
    </source>
</evidence>
<dbReference type="PROSITE" id="PS51819">
    <property type="entry name" value="VOC"/>
    <property type="match status" value="2"/>
</dbReference>
<dbReference type="InterPro" id="IPR029068">
    <property type="entry name" value="Glyas_Bleomycin-R_OHBP_Dase"/>
</dbReference>